<dbReference type="Gene3D" id="3.50.50.60">
    <property type="entry name" value="FAD/NAD(P)-binding domain"/>
    <property type="match status" value="2"/>
</dbReference>
<protein>
    <submittedName>
        <fullName evidence="3">Flavin monoamine oxidase family protein</fullName>
    </submittedName>
</protein>
<organism evidence="3 4">
    <name type="scientific">Azotobacter bryophylli</name>
    <dbReference type="NCBI Taxonomy" id="1986537"/>
    <lineage>
        <taxon>Bacteria</taxon>
        <taxon>Pseudomonadati</taxon>
        <taxon>Pseudomonadota</taxon>
        <taxon>Gammaproteobacteria</taxon>
        <taxon>Pseudomonadales</taxon>
        <taxon>Pseudomonadaceae</taxon>
        <taxon>Azotobacter</taxon>
    </lineage>
</organism>
<dbReference type="PANTHER" id="PTHR43563:SF1">
    <property type="entry name" value="AMINE OXIDASE [FLAVIN-CONTAINING] B"/>
    <property type="match status" value="1"/>
</dbReference>
<reference evidence="4" key="1">
    <citation type="journal article" date="2019" name="Int. J. Syst. Evol. Microbiol.">
        <title>The Global Catalogue of Microorganisms (GCM) 10K type strain sequencing project: providing services to taxonomists for standard genome sequencing and annotation.</title>
        <authorList>
            <consortium name="The Broad Institute Genomics Platform"/>
            <consortium name="The Broad Institute Genome Sequencing Center for Infectious Disease"/>
            <person name="Wu L."/>
            <person name="Ma J."/>
        </authorList>
    </citation>
    <scope>NUCLEOTIDE SEQUENCE [LARGE SCALE GENOMIC DNA]</scope>
    <source>
        <strain evidence="4">KCTC 62195</strain>
    </source>
</reference>
<sequence>MQTARIAIIGAGLSGLYAAYLLERRGIRDYVILEARDTLGGRITTAHASGMTPLGDDFDRFDLGATWFWPDYQRTLDRVVSEFGLERFEQEETGDMVVERSPDDPPVHVRGYVDSPTPMRLVGGMASLIDALSQRLDATRIIAGQQVRRLQCDGRQIELEAHDRHGDVMSYRVDRVLLAVPPRLAMATIDFHPALPEASMRAWQSIATWMAPHAKYVAVYDKPFWRALGLSGKARSASGPLTEIHDASVPGGSAALFGFLSLPAHVRRNLSEDVLRSHCRAQLYRLFGPWAAAPKAEFIKDWAADPYTATVADQDGPVYRSIASLATASAGIWRNRVIGIASEWSSEFPGYLAGAIKAASDGVEALLLDSTANRHISA</sequence>
<comment type="caution">
    <text evidence="3">The sequence shown here is derived from an EMBL/GenBank/DDBJ whole genome shotgun (WGS) entry which is preliminary data.</text>
</comment>
<name>A0ABV7AXE7_9GAMM</name>
<evidence type="ECO:0000259" key="2">
    <source>
        <dbReference type="Pfam" id="PF01593"/>
    </source>
</evidence>
<dbReference type="SUPFAM" id="SSF54373">
    <property type="entry name" value="FAD-linked reductases, C-terminal domain"/>
    <property type="match status" value="1"/>
</dbReference>
<dbReference type="Proteomes" id="UP001595457">
    <property type="component" value="Unassembled WGS sequence"/>
</dbReference>
<proteinExistence type="inferred from homology"/>
<comment type="similarity">
    <text evidence="1">Belongs to the flavin monoamine oxidase family.</text>
</comment>
<evidence type="ECO:0000313" key="4">
    <source>
        <dbReference type="Proteomes" id="UP001595457"/>
    </source>
</evidence>
<dbReference type="InterPro" id="IPR036188">
    <property type="entry name" value="FAD/NAD-bd_sf"/>
</dbReference>
<evidence type="ECO:0000256" key="1">
    <source>
        <dbReference type="ARBA" id="ARBA00005995"/>
    </source>
</evidence>
<evidence type="ECO:0000313" key="3">
    <source>
        <dbReference type="EMBL" id="MFC2974132.1"/>
    </source>
</evidence>
<dbReference type="InterPro" id="IPR002937">
    <property type="entry name" value="Amino_oxidase"/>
</dbReference>
<dbReference type="Pfam" id="PF13450">
    <property type="entry name" value="NAD_binding_8"/>
    <property type="match status" value="1"/>
</dbReference>
<gene>
    <name evidence="3" type="ORF">ACFOJE_18195</name>
</gene>
<dbReference type="PANTHER" id="PTHR43563">
    <property type="entry name" value="AMINE OXIDASE"/>
    <property type="match status" value="1"/>
</dbReference>
<accession>A0ABV7AXE7</accession>
<dbReference type="RefSeq" id="WP_377816119.1">
    <property type="nucleotide sequence ID" value="NZ_JBHRSJ010000034.1"/>
</dbReference>
<dbReference type="SUPFAM" id="SSF51905">
    <property type="entry name" value="FAD/NAD(P)-binding domain"/>
    <property type="match status" value="1"/>
</dbReference>
<dbReference type="EMBL" id="JBHRSJ010000034">
    <property type="protein sequence ID" value="MFC2974132.1"/>
    <property type="molecule type" value="Genomic_DNA"/>
</dbReference>
<dbReference type="InterPro" id="IPR050703">
    <property type="entry name" value="Flavin_MAO"/>
</dbReference>
<feature type="domain" description="Amine oxidase" evidence="2">
    <location>
        <begin position="121"/>
        <end position="360"/>
    </location>
</feature>
<dbReference type="Pfam" id="PF01593">
    <property type="entry name" value="Amino_oxidase"/>
    <property type="match status" value="1"/>
</dbReference>
<keyword evidence="4" id="KW-1185">Reference proteome</keyword>